<dbReference type="InterPro" id="IPR053138">
    <property type="entry name" value="N-alpha-Ac-DABA_deacetylase"/>
</dbReference>
<protein>
    <submittedName>
        <fullName evidence="6">Succinylglutamate desuccinylase/aspartoacylase family protein</fullName>
    </submittedName>
</protein>
<evidence type="ECO:0000259" key="5">
    <source>
        <dbReference type="Pfam" id="PF24827"/>
    </source>
</evidence>
<dbReference type="Proteomes" id="UP001596545">
    <property type="component" value="Unassembled WGS sequence"/>
</dbReference>
<dbReference type="SUPFAM" id="SSF53187">
    <property type="entry name" value="Zn-dependent exopeptidases"/>
    <property type="match status" value="1"/>
</dbReference>
<dbReference type="GO" id="GO:0046872">
    <property type="term" value="F:metal ion binding"/>
    <property type="evidence" value="ECO:0007669"/>
    <property type="project" value="UniProtKB-KW"/>
</dbReference>
<sequence length="355" mass="38339">MSDAVKVGDVSAEPGTREQGYIEGVELTTGDSINIPVVVLNGSKEGPTALLFSTQHGKELQGTAVTHEMIHERLSPDEVAGTVIAIPVANPLAFMHATYRSWIDNRDVGYVNVENTEGNTTERLASAIWENAWSKADIVVNYHCNDHPDSLYFQIIEPTEETEADVERAAEAFGITTVRKDNIVESGPGPIGADRVPTLSNKGAAEGIPELMVEFINGRYLDETSLRVGVDGTLNVLREFDLLEGEPSEGPQEDITLVPCQYTGGHGVNRAHGMVRNDSGGILYPRQPTGEFVAEGETVADIVDLHGNHVESVKMPVDGYLWAYAGSQQFATSGGMQTIESGGKVVYAFTHEENV</sequence>
<dbReference type="PIRSF" id="PIRSF039012">
    <property type="entry name" value="ASP"/>
    <property type="match status" value="1"/>
</dbReference>
<evidence type="ECO:0000313" key="7">
    <source>
        <dbReference type="Proteomes" id="UP001596545"/>
    </source>
</evidence>
<evidence type="ECO:0000256" key="3">
    <source>
        <dbReference type="ARBA" id="ARBA00022801"/>
    </source>
</evidence>
<keyword evidence="4" id="KW-0862">Zinc</keyword>
<reference evidence="6 7" key="1">
    <citation type="journal article" date="2019" name="Int. J. Syst. Evol. Microbiol.">
        <title>The Global Catalogue of Microorganisms (GCM) 10K type strain sequencing project: providing services to taxonomists for standard genome sequencing and annotation.</title>
        <authorList>
            <consortium name="The Broad Institute Genomics Platform"/>
            <consortium name="The Broad Institute Genome Sequencing Center for Infectious Disease"/>
            <person name="Wu L."/>
            <person name="Ma J."/>
        </authorList>
    </citation>
    <scope>NUCLEOTIDE SEQUENCE [LARGE SCALE GENOMIC DNA]</scope>
    <source>
        <strain evidence="6 7">CGMCC 1.12554</strain>
    </source>
</reference>
<organism evidence="6 7">
    <name type="scientific">Halorubrum rutilum</name>
    <dbReference type="NCBI Taxonomy" id="1364933"/>
    <lineage>
        <taxon>Archaea</taxon>
        <taxon>Methanobacteriati</taxon>
        <taxon>Methanobacteriota</taxon>
        <taxon>Stenosarchaea group</taxon>
        <taxon>Halobacteria</taxon>
        <taxon>Halobacteriales</taxon>
        <taxon>Haloferacaceae</taxon>
        <taxon>Halorubrum</taxon>
    </lineage>
</organism>
<dbReference type="GO" id="GO:0016787">
    <property type="term" value="F:hydrolase activity"/>
    <property type="evidence" value="ECO:0007669"/>
    <property type="project" value="UniProtKB-KW"/>
</dbReference>
<keyword evidence="7" id="KW-1185">Reference proteome</keyword>
<evidence type="ECO:0000256" key="2">
    <source>
        <dbReference type="ARBA" id="ARBA00022723"/>
    </source>
</evidence>
<comment type="cofactor">
    <cofactor evidence="1">
        <name>Zn(2+)</name>
        <dbReference type="ChEBI" id="CHEBI:29105"/>
    </cofactor>
</comment>
<dbReference type="InterPro" id="IPR055438">
    <property type="entry name" value="AstE_AspA_cat"/>
</dbReference>
<gene>
    <name evidence="6" type="ORF">ACFQMF_16090</name>
</gene>
<dbReference type="EMBL" id="JBHTBL010000032">
    <property type="protein sequence ID" value="MFC7326076.1"/>
    <property type="molecule type" value="Genomic_DNA"/>
</dbReference>
<evidence type="ECO:0000313" key="6">
    <source>
        <dbReference type="EMBL" id="MFC7326076.1"/>
    </source>
</evidence>
<keyword evidence="2" id="KW-0479">Metal-binding</keyword>
<dbReference type="PANTHER" id="PTHR37326">
    <property type="entry name" value="BLL3975 PROTEIN"/>
    <property type="match status" value="1"/>
</dbReference>
<accession>A0ABD6AP49</accession>
<proteinExistence type="predicted"/>
<evidence type="ECO:0000256" key="1">
    <source>
        <dbReference type="ARBA" id="ARBA00001947"/>
    </source>
</evidence>
<dbReference type="Gene3D" id="3.40.630.10">
    <property type="entry name" value="Zn peptidases"/>
    <property type="match status" value="1"/>
</dbReference>
<feature type="domain" description="Succinylglutamate desuccinylase/Aspartoacylase catalytic" evidence="5">
    <location>
        <begin position="46"/>
        <end position="238"/>
    </location>
</feature>
<keyword evidence="3" id="KW-0378">Hydrolase</keyword>
<name>A0ABD6AP49_9EURY</name>
<dbReference type="PANTHER" id="PTHR37326:SF1">
    <property type="entry name" value="BLL3975 PROTEIN"/>
    <property type="match status" value="1"/>
</dbReference>
<dbReference type="Pfam" id="PF24827">
    <property type="entry name" value="AstE_AspA_cat"/>
    <property type="match status" value="1"/>
</dbReference>
<comment type="caution">
    <text evidence="6">The sequence shown here is derived from an EMBL/GenBank/DDBJ whole genome shotgun (WGS) entry which is preliminary data.</text>
</comment>
<dbReference type="InterPro" id="IPR043795">
    <property type="entry name" value="N-alpha-Ac-DABA-like"/>
</dbReference>
<evidence type="ECO:0000256" key="4">
    <source>
        <dbReference type="ARBA" id="ARBA00022833"/>
    </source>
</evidence>
<dbReference type="AlphaFoldDB" id="A0ABD6AP49"/>
<dbReference type="RefSeq" id="WP_256409749.1">
    <property type="nucleotide sequence ID" value="NZ_JANHDN010000006.1"/>
</dbReference>